<evidence type="ECO:0000259" key="1">
    <source>
        <dbReference type="Pfam" id="PF16473"/>
    </source>
</evidence>
<dbReference type="GO" id="GO:0003676">
    <property type="term" value="F:nucleic acid binding"/>
    <property type="evidence" value="ECO:0007669"/>
    <property type="project" value="InterPro"/>
</dbReference>
<dbReference type="AlphaFoldDB" id="A0A3L9M605"/>
<name>A0A3L9M605_9FLAO</name>
<dbReference type="SUPFAM" id="SSF53098">
    <property type="entry name" value="Ribonuclease H-like"/>
    <property type="match status" value="1"/>
</dbReference>
<proteinExistence type="predicted"/>
<evidence type="ECO:0000313" key="2">
    <source>
        <dbReference type="EMBL" id="RLZ08580.1"/>
    </source>
</evidence>
<sequence length="177" mass="20716">MNHVMIDIETLATSNDAALVSIAAVRFDLETGIVGDSVYFKIDKQSCIDYGLRVDADTVDWWMKQGKEAQEQFLTTEDRVELLQALQDFYLFFEFETDYVWANGINFDCEILRNAYKAIDFPLPWNHFNERDVRTLVHFAPEIKKAEPFVGTKHHPISDCMHQIKYCCKIYKKLKFD</sequence>
<protein>
    <submittedName>
        <fullName evidence="2">3'-5' exoribonuclease</fullName>
    </submittedName>
</protein>
<gene>
    <name evidence="2" type="ORF">EAH69_09710</name>
</gene>
<dbReference type="OrthoDB" id="256590at2"/>
<dbReference type="InterPro" id="IPR012337">
    <property type="entry name" value="RNaseH-like_sf"/>
</dbReference>
<feature type="domain" description="3'-5' exoribonuclease Rv2179c-like" evidence="1">
    <location>
        <begin position="2"/>
        <end position="169"/>
    </location>
</feature>
<dbReference type="InterPro" id="IPR036397">
    <property type="entry name" value="RNaseH_sf"/>
</dbReference>
<reference evidence="2 3" key="1">
    <citation type="submission" date="2018-10" db="EMBL/GenBank/DDBJ databases">
        <authorList>
            <person name="Chen X."/>
        </authorList>
    </citation>
    <scope>NUCLEOTIDE SEQUENCE [LARGE SCALE GENOMIC DNA]</scope>
    <source>
        <strain evidence="2 3">YIM 102668</strain>
    </source>
</reference>
<dbReference type="EMBL" id="RDOJ01000013">
    <property type="protein sequence ID" value="RLZ08580.1"/>
    <property type="molecule type" value="Genomic_DNA"/>
</dbReference>
<accession>A0A3L9M605</accession>
<comment type="caution">
    <text evidence="2">The sequence shown here is derived from an EMBL/GenBank/DDBJ whole genome shotgun (WGS) entry which is preliminary data.</text>
</comment>
<dbReference type="Gene3D" id="3.30.420.10">
    <property type="entry name" value="Ribonuclease H-like superfamily/Ribonuclease H"/>
    <property type="match status" value="1"/>
</dbReference>
<keyword evidence="3" id="KW-1185">Reference proteome</keyword>
<dbReference type="Proteomes" id="UP000275348">
    <property type="component" value="Unassembled WGS sequence"/>
</dbReference>
<dbReference type="Pfam" id="PF16473">
    <property type="entry name" value="Rv2179c-like"/>
    <property type="match status" value="1"/>
</dbReference>
<evidence type="ECO:0000313" key="3">
    <source>
        <dbReference type="Proteomes" id="UP000275348"/>
    </source>
</evidence>
<dbReference type="InterPro" id="IPR033390">
    <property type="entry name" value="Rv2179c-like"/>
</dbReference>
<organism evidence="2 3">
    <name type="scientific">Faecalibacter macacae</name>
    <dbReference type="NCBI Taxonomy" id="1859289"/>
    <lineage>
        <taxon>Bacteria</taxon>
        <taxon>Pseudomonadati</taxon>
        <taxon>Bacteroidota</taxon>
        <taxon>Flavobacteriia</taxon>
        <taxon>Flavobacteriales</taxon>
        <taxon>Weeksellaceae</taxon>
        <taxon>Faecalibacter</taxon>
    </lineage>
</organism>